<dbReference type="AlphaFoldDB" id="A7SG32"/>
<keyword evidence="4" id="KW-1185">Reference proteome</keyword>
<dbReference type="HOGENOM" id="CLU_044718_0_1_1"/>
<dbReference type="Pfam" id="PF13499">
    <property type="entry name" value="EF-hand_7"/>
    <property type="match status" value="1"/>
</dbReference>
<dbReference type="Gene3D" id="1.10.238.10">
    <property type="entry name" value="EF-hand"/>
    <property type="match status" value="1"/>
</dbReference>
<dbReference type="SUPFAM" id="SSF47473">
    <property type="entry name" value="EF-hand"/>
    <property type="match status" value="1"/>
</dbReference>
<dbReference type="PANTHER" id="PTHR10827">
    <property type="entry name" value="RETICULOCALBIN"/>
    <property type="match status" value="1"/>
</dbReference>
<sequence>KDFDTSFDKNKDGKLDQTEIRHWLFPDDDMAKEEPAHMIKEADDNKDGKLSMEEILKHSSVFVDNGETPEHDEL</sequence>
<feature type="domain" description="EF-hand" evidence="2">
    <location>
        <begin position="30"/>
        <end position="65"/>
    </location>
</feature>
<dbReference type="InterPro" id="IPR002048">
    <property type="entry name" value="EF_hand_dom"/>
</dbReference>
<keyword evidence="1" id="KW-0106">Calcium</keyword>
<accession>A7SG32</accession>
<gene>
    <name evidence="3" type="ORF">NEMVEDRAFT_v1g117044</name>
</gene>
<proteinExistence type="predicted"/>
<dbReference type="InterPro" id="IPR011992">
    <property type="entry name" value="EF-hand-dom_pair"/>
</dbReference>
<evidence type="ECO:0000256" key="1">
    <source>
        <dbReference type="ARBA" id="ARBA00022837"/>
    </source>
</evidence>
<dbReference type="eggNOG" id="KOG4223">
    <property type="taxonomic scope" value="Eukaryota"/>
</dbReference>
<dbReference type="PROSITE" id="PS00018">
    <property type="entry name" value="EF_HAND_1"/>
    <property type="match status" value="1"/>
</dbReference>
<dbReference type="GO" id="GO:0005509">
    <property type="term" value="F:calcium ion binding"/>
    <property type="evidence" value="ECO:0007669"/>
    <property type="project" value="InterPro"/>
</dbReference>
<protein>
    <recommendedName>
        <fullName evidence="2">EF-hand domain-containing protein</fullName>
    </recommendedName>
</protein>
<name>A7SG32_NEMVE</name>
<reference evidence="3 4" key="1">
    <citation type="journal article" date="2007" name="Science">
        <title>Sea anemone genome reveals ancestral eumetazoan gene repertoire and genomic organization.</title>
        <authorList>
            <person name="Putnam N.H."/>
            <person name="Srivastava M."/>
            <person name="Hellsten U."/>
            <person name="Dirks B."/>
            <person name="Chapman J."/>
            <person name="Salamov A."/>
            <person name="Terry A."/>
            <person name="Shapiro H."/>
            <person name="Lindquist E."/>
            <person name="Kapitonov V.V."/>
            <person name="Jurka J."/>
            <person name="Genikhovich G."/>
            <person name="Grigoriev I.V."/>
            <person name="Lucas S.M."/>
            <person name="Steele R.E."/>
            <person name="Finnerty J.R."/>
            <person name="Technau U."/>
            <person name="Martindale M.Q."/>
            <person name="Rokhsar D.S."/>
        </authorList>
    </citation>
    <scope>NUCLEOTIDE SEQUENCE [LARGE SCALE GENOMIC DNA]</scope>
    <source>
        <strain evidence="4">CH2 X CH6</strain>
    </source>
</reference>
<dbReference type="PANTHER" id="PTHR10827:SF52">
    <property type="entry name" value="IP16409P"/>
    <property type="match status" value="1"/>
</dbReference>
<feature type="non-terminal residue" evidence="3">
    <location>
        <position position="1"/>
    </location>
</feature>
<dbReference type="PhylomeDB" id="A7SG32"/>
<evidence type="ECO:0000313" key="4">
    <source>
        <dbReference type="Proteomes" id="UP000001593"/>
    </source>
</evidence>
<dbReference type="KEGG" id="nve:5508807"/>
<evidence type="ECO:0000259" key="2">
    <source>
        <dbReference type="PROSITE" id="PS50222"/>
    </source>
</evidence>
<dbReference type="Proteomes" id="UP000001593">
    <property type="component" value="Unassembled WGS sequence"/>
</dbReference>
<dbReference type="EMBL" id="DS469649">
    <property type="protein sequence ID" value="EDO37310.1"/>
    <property type="molecule type" value="Genomic_DNA"/>
</dbReference>
<organism evidence="3 4">
    <name type="scientific">Nematostella vectensis</name>
    <name type="common">Starlet sea anemone</name>
    <dbReference type="NCBI Taxonomy" id="45351"/>
    <lineage>
        <taxon>Eukaryota</taxon>
        <taxon>Metazoa</taxon>
        <taxon>Cnidaria</taxon>
        <taxon>Anthozoa</taxon>
        <taxon>Hexacorallia</taxon>
        <taxon>Actiniaria</taxon>
        <taxon>Edwardsiidae</taxon>
        <taxon>Nematostella</taxon>
    </lineage>
</organism>
<dbReference type="InterPro" id="IPR018247">
    <property type="entry name" value="EF_Hand_1_Ca_BS"/>
</dbReference>
<evidence type="ECO:0000313" key="3">
    <source>
        <dbReference type="EMBL" id="EDO37310.1"/>
    </source>
</evidence>
<dbReference type="InParanoid" id="A7SG32"/>
<dbReference type="PROSITE" id="PS50222">
    <property type="entry name" value="EF_HAND_2"/>
    <property type="match status" value="1"/>
</dbReference>